<evidence type="ECO:0000256" key="1">
    <source>
        <dbReference type="SAM" id="MobiDB-lite"/>
    </source>
</evidence>
<organism evidence="2 3">
    <name type="scientific">Madurella fahalii</name>
    <dbReference type="NCBI Taxonomy" id="1157608"/>
    <lineage>
        <taxon>Eukaryota</taxon>
        <taxon>Fungi</taxon>
        <taxon>Dikarya</taxon>
        <taxon>Ascomycota</taxon>
        <taxon>Pezizomycotina</taxon>
        <taxon>Sordariomycetes</taxon>
        <taxon>Sordariomycetidae</taxon>
        <taxon>Sordariales</taxon>
        <taxon>Sordariales incertae sedis</taxon>
        <taxon>Madurella</taxon>
    </lineage>
</organism>
<name>A0ABQ0G2N0_9PEZI</name>
<dbReference type="Proteomes" id="UP001628179">
    <property type="component" value="Unassembled WGS sequence"/>
</dbReference>
<dbReference type="GeneID" id="98172959"/>
<dbReference type="RefSeq" id="XP_070913737.1">
    <property type="nucleotide sequence ID" value="XM_071057636.1"/>
</dbReference>
<comment type="caution">
    <text evidence="2">The sequence shown here is derived from an EMBL/GenBank/DDBJ whole genome shotgun (WGS) entry which is preliminary data.</text>
</comment>
<protein>
    <submittedName>
        <fullName evidence="2">Uncharacterized protein</fullName>
    </submittedName>
</protein>
<keyword evidence="3" id="KW-1185">Reference proteome</keyword>
<evidence type="ECO:0000313" key="2">
    <source>
        <dbReference type="EMBL" id="GAB1312004.1"/>
    </source>
</evidence>
<dbReference type="EMBL" id="BAAFSV010000001">
    <property type="protein sequence ID" value="GAB1312004.1"/>
    <property type="molecule type" value="Genomic_DNA"/>
</dbReference>
<feature type="region of interest" description="Disordered" evidence="1">
    <location>
        <begin position="150"/>
        <end position="171"/>
    </location>
</feature>
<gene>
    <name evidence="2" type="ORF">MFIFM68171_02214</name>
</gene>
<accession>A0ABQ0G2N0</accession>
<sequence length="189" mass="22012">MEKEILAVHKSLKKGKKQRNKTRLDPLAGQEFKVFCSDYIAHFYMPPCGMTKRPGSEADMVYGNMYFDSNTHCHFGPLRRPKRASRKAVKVKTSDGKHELSFKFIGNRYLKLKVSWEFVSTARGDPCPPDPPRAAPEVFKFVGIKRDREKETAERQKLARVAKARRSPSPPETWFEISHPMEWWHSRYL</sequence>
<reference evidence="2 3" key="1">
    <citation type="submission" date="2024-09" db="EMBL/GenBank/DDBJ databases">
        <title>Itraconazole resistance in Madurella fahalii resulting from another homologue of gene encoding cytochrome P450 14-alpha sterol demethylase (CYP51).</title>
        <authorList>
            <person name="Yoshioka I."/>
            <person name="Fahal A.H."/>
            <person name="Kaneko S."/>
            <person name="Yaguchi T."/>
        </authorList>
    </citation>
    <scope>NUCLEOTIDE SEQUENCE [LARGE SCALE GENOMIC DNA]</scope>
    <source>
        <strain evidence="2 3">IFM 68171</strain>
    </source>
</reference>
<proteinExistence type="predicted"/>
<evidence type="ECO:0000313" key="3">
    <source>
        <dbReference type="Proteomes" id="UP001628179"/>
    </source>
</evidence>